<evidence type="ECO:0000313" key="1">
    <source>
        <dbReference type="EMBL" id="SDF13704.1"/>
    </source>
</evidence>
<proteinExistence type="predicted"/>
<dbReference type="RefSeq" id="WP_175474069.1">
    <property type="nucleotide sequence ID" value="NZ_FNBW01000001.1"/>
</dbReference>
<dbReference type="SMART" id="SM00855">
    <property type="entry name" value="PGAM"/>
    <property type="match status" value="1"/>
</dbReference>
<organism evidence="1 2">
    <name type="scientific">Thalassobaculum litoreum DSM 18839</name>
    <dbReference type="NCBI Taxonomy" id="1123362"/>
    <lineage>
        <taxon>Bacteria</taxon>
        <taxon>Pseudomonadati</taxon>
        <taxon>Pseudomonadota</taxon>
        <taxon>Alphaproteobacteria</taxon>
        <taxon>Rhodospirillales</taxon>
        <taxon>Thalassobaculaceae</taxon>
        <taxon>Thalassobaculum</taxon>
    </lineage>
</organism>
<keyword evidence="2" id="KW-1185">Reference proteome</keyword>
<evidence type="ECO:0000313" key="2">
    <source>
        <dbReference type="Proteomes" id="UP000198615"/>
    </source>
</evidence>
<comment type="caution">
    <text evidence="1">The sequence shown here is derived from an EMBL/GenBank/DDBJ whole genome shotgun (WGS) entry which is preliminary data.</text>
</comment>
<protein>
    <submittedName>
        <fullName evidence="1">Phosphohistidine phosphatase</fullName>
    </submittedName>
</protein>
<dbReference type="EMBL" id="FNBW01000001">
    <property type="protein sequence ID" value="SDF13704.1"/>
    <property type="molecule type" value="Genomic_DNA"/>
</dbReference>
<accession>A0A8G2BEB4</accession>
<reference evidence="1 2" key="1">
    <citation type="submission" date="2016-10" db="EMBL/GenBank/DDBJ databases">
        <authorList>
            <person name="Varghese N."/>
            <person name="Submissions S."/>
        </authorList>
    </citation>
    <scope>NUCLEOTIDE SEQUENCE [LARGE SCALE GENOMIC DNA]</scope>
    <source>
        <strain evidence="1 2">DSM 18839</strain>
    </source>
</reference>
<dbReference type="SUPFAM" id="SSF53254">
    <property type="entry name" value="Phosphoglycerate mutase-like"/>
    <property type="match status" value="1"/>
</dbReference>
<dbReference type="CDD" id="cd07067">
    <property type="entry name" value="HP_PGM_like"/>
    <property type="match status" value="1"/>
</dbReference>
<dbReference type="Pfam" id="PF00300">
    <property type="entry name" value="His_Phos_1"/>
    <property type="match status" value="1"/>
</dbReference>
<name>A0A8G2BEB4_9PROT</name>
<dbReference type="InterPro" id="IPR013078">
    <property type="entry name" value="His_Pase_superF_clade-1"/>
</dbReference>
<gene>
    <name evidence="1" type="ORF">SAMN05660686_00407</name>
</gene>
<sequence>MITLHLMRHAKSDWDGGEADHDRPLAPRGERAAAAMAVYCRQQGIAPDFVLCSSARRTRDTLEILRAGLPEGVPVETTRDIYMASAAQLVARLKSIPVRARVALVIGHNPGMEDAVGLLTGAGVGVKFPTCALATLEAASGWAALAPKGADLRRFITPKDLV</sequence>
<dbReference type="AlphaFoldDB" id="A0A8G2BEB4"/>
<dbReference type="Proteomes" id="UP000198615">
    <property type="component" value="Unassembled WGS sequence"/>
</dbReference>
<dbReference type="InterPro" id="IPR029033">
    <property type="entry name" value="His_PPase_superfam"/>
</dbReference>
<dbReference type="Gene3D" id="3.40.50.1240">
    <property type="entry name" value="Phosphoglycerate mutase-like"/>
    <property type="match status" value="1"/>
</dbReference>
<dbReference type="PANTHER" id="PTHR47623:SF1">
    <property type="entry name" value="OS09G0287300 PROTEIN"/>
    <property type="match status" value="1"/>
</dbReference>
<dbReference type="PANTHER" id="PTHR47623">
    <property type="entry name" value="OS09G0287300 PROTEIN"/>
    <property type="match status" value="1"/>
</dbReference>